<dbReference type="InterPro" id="IPR016185">
    <property type="entry name" value="PreATP-grasp_dom_sf"/>
</dbReference>
<dbReference type="AlphaFoldDB" id="A0A1W9S0W9"/>
<protein>
    <recommendedName>
        <fullName evidence="4 14">Phosphoribosylamine--glycine ligase</fullName>
        <ecNumber evidence="4 14">6.3.4.13</ecNumber>
    </recommendedName>
    <alternativeName>
        <fullName evidence="14">GARS</fullName>
    </alternativeName>
    <alternativeName>
        <fullName evidence="12 14">Glycinamide ribonucleotide synthetase</fullName>
    </alternativeName>
    <alternativeName>
        <fullName evidence="13 14">Phosphoribosylglycinamide synthetase</fullName>
    </alternativeName>
</protein>
<organism evidence="17 18">
    <name type="scientific">Candidatus Coatesbacteria bacterium 4484_99</name>
    <dbReference type="NCBI Taxonomy" id="1970774"/>
    <lineage>
        <taxon>Bacteria</taxon>
        <taxon>Candidatus Coatesiibacteriota</taxon>
    </lineage>
</organism>
<comment type="caution">
    <text evidence="17">The sequence shown here is derived from an EMBL/GenBank/DDBJ whole genome shotgun (WGS) entry which is preliminary data.</text>
</comment>
<dbReference type="EC" id="6.3.4.13" evidence="4 14"/>
<evidence type="ECO:0000256" key="1">
    <source>
        <dbReference type="ARBA" id="ARBA00001936"/>
    </source>
</evidence>
<dbReference type="Gene3D" id="3.40.50.20">
    <property type="match status" value="1"/>
</dbReference>
<dbReference type="FunFam" id="3.30.470.20:FF:000018">
    <property type="entry name" value="Trifunctional purine biosynthetic protein adenosine-3"/>
    <property type="match status" value="1"/>
</dbReference>
<dbReference type="Pfam" id="PF01071">
    <property type="entry name" value="GARS_A"/>
    <property type="match status" value="1"/>
</dbReference>
<dbReference type="SUPFAM" id="SSF56059">
    <property type="entry name" value="Glutathione synthetase ATP-binding domain-like"/>
    <property type="match status" value="1"/>
</dbReference>
<dbReference type="EMBL" id="NATQ01000062">
    <property type="protein sequence ID" value="OQX90376.1"/>
    <property type="molecule type" value="Genomic_DNA"/>
</dbReference>
<gene>
    <name evidence="14" type="primary">purD</name>
    <name evidence="17" type="ORF">B6D57_03475</name>
</gene>
<evidence type="ECO:0000256" key="10">
    <source>
        <dbReference type="ARBA" id="ARBA00023211"/>
    </source>
</evidence>
<comment type="similarity">
    <text evidence="11 14">Belongs to the GARS family.</text>
</comment>
<dbReference type="NCBIfam" id="TIGR00877">
    <property type="entry name" value="purD"/>
    <property type="match status" value="1"/>
</dbReference>
<dbReference type="Pfam" id="PF02844">
    <property type="entry name" value="GARS_N"/>
    <property type="match status" value="1"/>
</dbReference>
<dbReference type="InterPro" id="IPR000115">
    <property type="entry name" value="PRibGlycinamide_synth"/>
</dbReference>
<evidence type="ECO:0000256" key="13">
    <source>
        <dbReference type="ARBA" id="ARBA00042864"/>
    </source>
</evidence>
<dbReference type="InterPro" id="IPR013815">
    <property type="entry name" value="ATP_grasp_subdomain_1"/>
</dbReference>
<keyword evidence="9 15" id="KW-0067">ATP-binding</keyword>
<dbReference type="InterPro" id="IPR020559">
    <property type="entry name" value="PRibGlycinamide_synth_CS"/>
</dbReference>
<dbReference type="GO" id="GO:0004637">
    <property type="term" value="F:phosphoribosylamine-glycine ligase activity"/>
    <property type="evidence" value="ECO:0007669"/>
    <property type="project" value="UniProtKB-UniRule"/>
</dbReference>
<dbReference type="Gene3D" id="3.30.470.20">
    <property type="entry name" value="ATP-grasp fold, B domain"/>
    <property type="match status" value="1"/>
</dbReference>
<comment type="cofactor">
    <cofactor evidence="2">
        <name>Mg(2+)</name>
        <dbReference type="ChEBI" id="CHEBI:18420"/>
    </cofactor>
</comment>
<accession>A0A1W9S0W9</accession>
<sequence length="427" mass="46803">MGDKVLIVGSGGREHCLGWKIAQSPRVEKIISAPGNAGLSWLGECVPIKANDIEALADLADKERVDITIVGPEQPLADGIVDLFQDRGLPIFGPTRRAAMLEASKVFAKEIMSKKGVPTAEYRVFSDYDKAIEYINERGTPLVIKADGLAAGKGVTVAIEEEKAYYAVEANLKQKVFGSSSDKIVIEEYLCGEEVSMIAFTDGETIVPMISSQDYKRVYDGDEGPNTGGMGSYAPAPILPTEYTDFVVDKIFRPTLEGLKEEGVEYRGVLYGGLVVGFDGPRVLEFNVRFGDPETQSLLPLMKSDLYEVIRATVEGRLSEIEIEWDERSAMCVVLASGGYPGQYATGMDIKGLENLLNQKDVYVYIAGAKYNNGDLVTSGGRVMGITAVDTDVFKAKERVYNAIKNIHFDGIYFRKDIGYKAIERYL</sequence>
<evidence type="ECO:0000256" key="6">
    <source>
        <dbReference type="ARBA" id="ARBA00022723"/>
    </source>
</evidence>
<evidence type="ECO:0000259" key="16">
    <source>
        <dbReference type="PROSITE" id="PS50975"/>
    </source>
</evidence>
<dbReference type="SMART" id="SM01209">
    <property type="entry name" value="GARS_A"/>
    <property type="match status" value="1"/>
</dbReference>
<dbReference type="Proteomes" id="UP000192611">
    <property type="component" value="Unassembled WGS sequence"/>
</dbReference>
<reference evidence="18" key="1">
    <citation type="submission" date="2017-03" db="EMBL/GenBank/DDBJ databases">
        <title>Novel pathways for hydrocarbon cycling and metabolic interdependencies in hydrothermal sediment communities.</title>
        <authorList>
            <person name="Dombrowski N."/>
            <person name="Seitz K."/>
            <person name="Teske A."/>
            <person name="Baker B."/>
        </authorList>
    </citation>
    <scope>NUCLEOTIDE SEQUENCE [LARGE SCALE GENOMIC DNA]</scope>
</reference>
<dbReference type="GO" id="GO:0006189">
    <property type="term" value="P:'de novo' IMP biosynthetic process"/>
    <property type="evidence" value="ECO:0007669"/>
    <property type="project" value="UniProtKB-UniRule"/>
</dbReference>
<dbReference type="HAMAP" id="MF_00138">
    <property type="entry name" value="GARS"/>
    <property type="match status" value="1"/>
</dbReference>
<evidence type="ECO:0000256" key="4">
    <source>
        <dbReference type="ARBA" id="ARBA00013255"/>
    </source>
</evidence>
<dbReference type="FunFam" id="3.90.600.10:FF:000001">
    <property type="entry name" value="Trifunctional purine biosynthetic protein adenosine-3"/>
    <property type="match status" value="1"/>
</dbReference>
<dbReference type="InterPro" id="IPR037123">
    <property type="entry name" value="PRibGlycinamide_synth_C_sf"/>
</dbReference>
<keyword evidence="7 15" id="KW-0547">Nucleotide-binding</keyword>
<dbReference type="Pfam" id="PF02843">
    <property type="entry name" value="GARS_C"/>
    <property type="match status" value="1"/>
</dbReference>
<keyword evidence="6" id="KW-0479">Metal-binding</keyword>
<evidence type="ECO:0000256" key="9">
    <source>
        <dbReference type="ARBA" id="ARBA00022840"/>
    </source>
</evidence>
<dbReference type="GO" id="GO:0046872">
    <property type="term" value="F:metal ion binding"/>
    <property type="evidence" value="ECO:0007669"/>
    <property type="project" value="UniProtKB-KW"/>
</dbReference>
<dbReference type="SUPFAM" id="SSF51246">
    <property type="entry name" value="Rudiment single hybrid motif"/>
    <property type="match status" value="1"/>
</dbReference>
<keyword evidence="5 14" id="KW-0436">Ligase</keyword>
<evidence type="ECO:0000313" key="17">
    <source>
        <dbReference type="EMBL" id="OQX90376.1"/>
    </source>
</evidence>
<evidence type="ECO:0000256" key="15">
    <source>
        <dbReference type="PROSITE-ProRule" id="PRU00409"/>
    </source>
</evidence>
<evidence type="ECO:0000256" key="12">
    <source>
        <dbReference type="ARBA" id="ARBA00042242"/>
    </source>
</evidence>
<dbReference type="PROSITE" id="PS00184">
    <property type="entry name" value="GARS"/>
    <property type="match status" value="1"/>
</dbReference>
<comment type="catalytic activity">
    <reaction evidence="14">
        <text>5-phospho-beta-D-ribosylamine + glycine + ATP = N(1)-(5-phospho-beta-D-ribosyl)glycinamide + ADP + phosphate + H(+)</text>
        <dbReference type="Rhea" id="RHEA:17453"/>
        <dbReference type="ChEBI" id="CHEBI:15378"/>
        <dbReference type="ChEBI" id="CHEBI:30616"/>
        <dbReference type="ChEBI" id="CHEBI:43474"/>
        <dbReference type="ChEBI" id="CHEBI:57305"/>
        <dbReference type="ChEBI" id="CHEBI:58681"/>
        <dbReference type="ChEBI" id="CHEBI:143788"/>
        <dbReference type="ChEBI" id="CHEBI:456216"/>
        <dbReference type="EC" id="6.3.4.13"/>
    </reaction>
</comment>
<dbReference type="InterPro" id="IPR020562">
    <property type="entry name" value="PRibGlycinamide_synth_N"/>
</dbReference>
<comment type="pathway">
    <text evidence="3 14">Purine metabolism; IMP biosynthesis via de novo pathway; N(1)-(5-phospho-D-ribosyl)glycinamide from 5-phospho-alpha-D-ribose 1-diphosphate: step 2/2.</text>
</comment>
<evidence type="ECO:0000256" key="2">
    <source>
        <dbReference type="ARBA" id="ARBA00001946"/>
    </source>
</evidence>
<evidence type="ECO:0000256" key="3">
    <source>
        <dbReference type="ARBA" id="ARBA00005174"/>
    </source>
</evidence>
<dbReference type="UniPathway" id="UPA00074">
    <property type="reaction ID" value="UER00125"/>
</dbReference>
<dbReference type="PANTHER" id="PTHR43472:SF1">
    <property type="entry name" value="PHOSPHORIBOSYLAMINE--GLYCINE LIGASE, CHLOROPLASTIC"/>
    <property type="match status" value="1"/>
</dbReference>
<evidence type="ECO:0000256" key="14">
    <source>
        <dbReference type="HAMAP-Rule" id="MF_00138"/>
    </source>
</evidence>
<comment type="cofactor">
    <cofactor evidence="1">
        <name>Mn(2+)</name>
        <dbReference type="ChEBI" id="CHEBI:29035"/>
    </cofactor>
</comment>
<dbReference type="FunFam" id="3.40.50.20:FF:000006">
    <property type="entry name" value="Phosphoribosylamine--glycine ligase, chloroplastic"/>
    <property type="match status" value="1"/>
</dbReference>
<dbReference type="SMART" id="SM01210">
    <property type="entry name" value="GARS_C"/>
    <property type="match status" value="1"/>
</dbReference>
<dbReference type="SUPFAM" id="SSF52440">
    <property type="entry name" value="PreATP-grasp domain"/>
    <property type="match status" value="1"/>
</dbReference>
<dbReference type="Gene3D" id="3.90.600.10">
    <property type="entry name" value="Phosphoribosylglycinamide synthetase, C-terminal domain"/>
    <property type="match status" value="1"/>
</dbReference>
<dbReference type="PANTHER" id="PTHR43472">
    <property type="entry name" value="PHOSPHORIBOSYLAMINE--GLYCINE LIGASE"/>
    <property type="match status" value="1"/>
</dbReference>
<dbReference type="Gene3D" id="3.30.1490.20">
    <property type="entry name" value="ATP-grasp fold, A domain"/>
    <property type="match status" value="1"/>
</dbReference>
<evidence type="ECO:0000256" key="5">
    <source>
        <dbReference type="ARBA" id="ARBA00022598"/>
    </source>
</evidence>
<evidence type="ECO:0000256" key="7">
    <source>
        <dbReference type="ARBA" id="ARBA00022741"/>
    </source>
</evidence>
<dbReference type="InterPro" id="IPR011761">
    <property type="entry name" value="ATP-grasp"/>
</dbReference>
<dbReference type="InterPro" id="IPR011054">
    <property type="entry name" value="Rudment_hybrid_motif"/>
</dbReference>
<evidence type="ECO:0000256" key="8">
    <source>
        <dbReference type="ARBA" id="ARBA00022755"/>
    </source>
</evidence>
<dbReference type="PROSITE" id="PS50975">
    <property type="entry name" value="ATP_GRASP"/>
    <property type="match status" value="1"/>
</dbReference>
<name>A0A1W9S0W9_9BACT</name>
<evidence type="ECO:0000313" key="18">
    <source>
        <dbReference type="Proteomes" id="UP000192611"/>
    </source>
</evidence>
<proteinExistence type="inferred from homology"/>
<dbReference type="GO" id="GO:0009113">
    <property type="term" value="P:purine nucleobase biosynthetic process"/>
    <property type="evidence" value="ECO:0007669"/>
    <property type="project" value="InterPro"/>
</dbReference>
<evidence type="ECO:0000256" key="11">
    <source>
        <dbReference type="ARBA" id="ARBA00038345"/>
    </source>
</evidence>
<dbReference type="InterPro" id="IPR020561">
    <property type="entry name" value="PRibGlycinamid_synth_ATP-grasp"/>
</dbReference>
<keyword evidence="8 14" id="KW-0658">Purine biosynthesis</keyword>
<feature type="domain" description="ATP-grasp" evidence="16">
    <location>
        <begin position="109"/>
        <end position="315"/>
    </location>
</feature>
<dbReference type="InterPro" id="IPR020560">
    <property type="entry name" value="PRibGlycinamide_synth_C-dom"/>
</dbReference>
<dbReference type="GO" id="GO:0005524">
    <property type="term" value="F:ATP binding"/>
    <property type="evidence" value="ECO:0007669"/>
    <property type="project" value="UniProtKB-UniRule"/>
</dbReference>
<keyword evidence="10" id="KW-0464">Manganese</keyword>